<name>A0ABR1XZX9_9PEZI</name>
<evidence type="ECO:0000256" key="1">
    <source>
        <dbReference type="SAM" id="MobiDB-lite"/>
    </source>
</evidence>
<gene>
    <name evidence="2" type="ORF">IWX90DRAFT_154261</name>
</gene>
<comment type="caution">
    <text evidence="2">The sequence shown here is derived from an EMBL/GenBank/DDBJ whole genome shotgun (WGS) entry which is preliminary data.</text>
</comment>
<dbReference type="Proteomes" id="UP001456524">
    <property type="component" value="Unassembled WGS sequence"/>
</dbReference>
<keyword evidence="3" id="KW-1185">Reference proteome</keyword>
<reference evidence="2 3" key="1">
    <citation type="journal article" date="2022" name="G3 (Bethesda)">
        <title>Enemy or ally: a genomic approach to elucidate the lifestyle of Phyllosticta citrichinaensis.</title>
        <authorList>
            <person name="Buijs V.A."/>
            <person name="Groenewald J.Z."/>
            <person name="Haridas S."/>
            <person name="LaButti K.M."/>
            <person name="Lipzen A."/>
            <person name="Martin F.M."/>
            <person name="Barry K."/>
            <person name="Grigoriev I.V."/>
            <person name="Crous P.W."/>
            <person name="Seidl M.F."/>
        </authorList>
    </citation>
    <scope>NUCLEOTIDE SEQUENCE [LARGE SCALE GENOMIC DNA]</scope>
    <source>
        <strain evidence="2 3">CBS 129764</strain>
    </source>
</reference>
<protein>
    <submittedName>
        <fullName evidence="2">Uncharacterized protein</fullName>
    </submittedName>
</protein>
<dbReference type="EMBL" id="JBBWUH010000003">
    <property type="protein sequence ID" value="KAK8173799.1"/>
    <property type="molecule type" value="Genomic_DNA"/>
</dbReference>
<sequence>MSLSLTGRRKVMHHSPLQHQLHLLSVSQRPFSVSPTPCFCTSSSLSDSLLWTCSCVVRLNGKDRPMTAIFSFILLRSHHGYVESVHVALCGDTCTTLVVLKSDTRWARPFLTVAGYLPTRDGKYRKDQAALLLLLNGASDGSLVVLCEMNSLKKTIASQAQGRLSFRRSCWCTRAHIFLACSARLTTIEVTVGFYEVMHSPALPPFADIDSLRPQAVDSTGEISPTCKKTAEAWQRPEADRTDDPPAGSTYVCTFPFERSSNEPSARFRRALVPLSHS</sequence>
<feature type="compositionally biased region" description="Basic and acidic residues" evidence="1">
    <location>
        <begin position="229"/>
        <end position="244"/>
    </location>
</feature>
<evidence type="ECO:0000313" key="3">
    <source>
        <dbReference type="Proteomes" id="UP001456524"/>
    </source>
</evidence>
<proteinExistence type="predicted"/>
<organism evidence="2 3">
    <name type="scientific">Phyllosticta citrichinensis</name>
    <dbReference type="NCBI Taxonomy" id="1130410"/>
    <lineage>
        <taxon>Eukaryota</taxon>
        <taxon>Fungi</taxon>
        <taxon>Dikarya</taxon>
        <taxon>Ascomycota</taxon>
        <taxon>Pezizomycotina</taxon>
        <taxon>Dothideomycetes</taxon>
        <taxon>Dothideomycetes incertae sedis</taxon>
        <taxon>Botryosphaeriales</taxon>
        <taxon>Phyllostictaceae</taxon>
        <taxon>Phyllosticta</taxon>
    </lineage>
</organism>
<evidence type="ECO:0000313" key="2">
    <source>
        <dbReference type="EMBL" id="KAK8173799.1"/>
    </source>
</evidence>
<feature type="region of interest" description="Disordered" evidence="1">
    <location>
        <begin position="228"/>
        <end position="247"/>
    </location>
</feature>
<accession>A0ABR1XZX9</accession>